<keyword evidence="2" id="KW-0328">Glycosyltransferase</keyword>
<dbReference type="SUPFAM" id="SSF53756">
    <property type="entry name" value="UDP-Glycosyltransferase/glycogen phosphorylase"/>
    <property type="match status" value="1"/>
</dbReference>
<reference evidence="2" key="1">
    <citation type="submission" date="2024-05" db="EMBL/GenBank/DDBJ databases">
        <authorList>
            <person name="Kim S."/>
            <person name="Heo J."/>
            <person name="Choi H."/>
            <person name="Choi Y."/>
            <person name="Kwon S.-W."/>
            <person name="Kim Y."/>
        </authorList>
    </citation>
    <scope>NUCLEOTIDE SEQUENCE</scope>
    <source>
        <strain evidence="2">KACC 23697</strain>
    </source>
</reference>
<dbReference type="EMBL" id="CP157485">
    <property type="protein sequence ID" value="XBO48275.1"/>
    <property type="molecule type" value="Genomic_DNA"/>
</dbReference>
<dbReference type="AlphaFoldDB" id="A0AAU7K783"/>
<proteinExistence type="predicted"/>
<evidence type="ECO:0000313" key="2">
    <source>
        <dbReference type="EMBL" id="XBO48275.1"/>
    </source>
</evidence>
<dbReference type="Gene3D" id="3.40.50.2000">
    <property type="entry name" value="Glycogen Phosphorylase B"/>
    <property type="match status" value="1"/>
</dbReference>
<name>A0AAU7K783_9SPHI</name>
<evidence type="ECO:0000259" key="1">
    <source>
        <dbReference type="Pfam" id="PF13439"/>
    </source>
</evidence>
<dbReference type="InterPro" id="IPR028098">
    <property type="entry name" value="Glyco_trans_4-like_N"/>
</dbReference>
<accession>A0AAU7K783</accession>
<feature type="domain" description="Glycosyltransferase subfamily 4-like N-terminal" evidence="1">
    <location>
        <begin position="75"/>
        <end position="201"/>
    </location>
</feature>
<dbReference type="RefSeq" id="WP_406825661.1">
    <property type="nucleotide sequence ID" value="NZ_CP157485.1"/>
</dbReference>
<organism evidence="2">
    <name type="scientific">Pedobacter sp. KACC 23697</name>
    <dbReference type="NCBI Taxonomy" id="3149230"/>
    <lineage>
        <taxon>Bacteria</taxon>
        <taxon>Pseudomonadati</taxon>
        <taxon>Bacteroidota</taxon>
        <taxon>Sphingobacteriia</taxon>
        <taxon>Sphingobacteriales</taxon>
        <taxon>Sphingobacteriaceae</taxon>
        <taxon>Pedobacter</taxon>
    </lineage>
</organism>
<sequence>MANKRLLIISPYFPPVNAADMQRVRMSLPYFKALGWEAEVIMVHETYVDMVKDTLLLKAIPNEIAIHKVKALPKKWTSKFGLGSIALRSLWYIRRKGNQLLKDKNFDLIYFSTTQFPVCILGPYWKRRFNIPYIIDMQDPWHSEYYQFKPKKERPKKYWFSYRLNKYLEPKALKDADGLISVSKAYIDTIHERYPILKEKPTSIITFGAFEPDFDIAKSAEYDSPMIYNQDDELKHLVYVGRGGNDMSLSLNLLFNAFAQGLKNEPILFNQLKMHFIGTSYAPKGKGIKTVAPLAAQMGLADYIQEHTDRIGFYESIKYLQNAHGLIIIGSEQASYTASKLYPYILANKPLLSIFHQESSAYKILSKCQAGQVIDITQGSAAVYQTFRSYIEDVFSSKQPLINWEAFKPFNASYLTAKQTAVFEQVINLYKQTRL</sequence>
<dbReference type="Pfam" id="PF13439">
    <property type="entry name" value="Glyco_transf_4"/>
    <property type="match status" value="1"/>
</dbReference>
<keyword evidence="2" id="KW-0808">Transferase</keyword>
<gene>
    <name evidence="2" type="ORF">ABEG20_01505</name>
</gene>
<dbReference type="EC" id="2.4.-.-" evidence="2"/>
<protein>
    <submittedName>
        <fullName evidence="2">Glycosyltransferase</fullName>
        <ecNumber evidence="2">2.4.-.-</ecNumber>
    </submittedName>
</protein>
<dbReference type="GO" id="GO:0016757">
    <property type="term" value="F:glycosyltransferase activity"/>
    <property type="evidence" value="ECO:0007669"/>
    <property type="project" value="UniProtKB-KW"/>
</dbReference>